<dbReference type="AlphaFoldDB" id="A0A9Q1QCB1"/>
<organism evidence="1 2">
    <name type="scientific">Carnegiea gigantea</name>
    <dbReference type="NCBI Taxonomy" id="171969"/>
    <lineage>
        <taxon>Eukaryota</taxon>
        <taxon>Viridiplantae</taxon>
        <taxon>Streptophyta</taxon>
        <taxon>Embryophyta</taxon>
        <taxon>Tracheophyta</taxon>
        <taxon>Spermatophyta</taxon>
        <taxon>Magnoliopsida</taxon>
        <taxon>eudicotyledons</taxon>
        <taxon>Gunneridae</taxon>
        <taxon>Pentapetalae</taxon>
        <taxon>Caryophyllales</taxon>
        <taxon>Cactineae</taxon>
        <taxon>Cactaceae</taxon>
        <taxon>Cactoideae</taxon>
        <taxon>Echinocereeae</taxon>
        <taxon>Carnegiea</taxon>
    </lineage>
</organism>
<comment type="caution">
    <text evidence="1">The sequence shown here is derived from an EMBL/GenBank/DDBJ whole genome shotgun (WGS) entry which is preliminary data.</text>
</comment>
<proteinExistence type="predicted"/>
<evidence type="ECO:0000313" key="2">
    <source>
        <dbReference type="Proteomes" id="UP001153076"/>
    </source>
</evidence>
<dbReference type="Proteomes" id="UP001153076">
    <property type="component" value="Unassembled WGS sequence"/>
</dbReference>
<reference evidence="1" key="1">
    <citation type="submission" date="2022-04" db="EMBL/GenBank/DDBJ databases">
        <title>Carnegiea gigantea Genome sequencing and assembly v2.</title>
        <authorList>
            <person name="Copetti D."/>
            <person name="Sanderson M.J."/>
            <person name="Burquez A."/>
            <person name="Wojciechowski M.F."/>
        </authorList>
    </citation>
    <scope>NUCLEOTIDE SEQUENCE</scope>
    <source>
        <strain evidence="1">SGP5-SGP5p</strain>
        <tissue evidence="1">Aerial part</tissue>
    </source>
</reference>
<accession>A0A9Q1QCB1</accession>
<keyword evidence="2" id="KW-1185">Reference proteome</keyword>
<dbReference type="EMBL" id="JAKOGI010000344">
    <property type="protein sequence ID" value="KAJ8436424.1"/>
    <property type="molecule type" value="Genomic_DNA"/>
</dbReference>
<protein>
    <submittedName>
        <fullName evidence="1">Uncharacterized protein</fullName>
    </submittedName>
</protein>
<sequence length="421" mass="48397">MKKPPDPSCIPFLTQRTASSSSFSDLQSPSPFPVTFTSLPLSSISWIYALDLFGSVPPSSSPNCDLHHCSVSANSQFPHEWVFQDVDFLAPSYNHVILAVKPVRFLPGSEACEVQICKFGSVWCARVFVSNTALIESIPSEHKKVKLQSAVDYNAIRHHDTQISLLFFSSSFHHPFFCANLPKFILAYLSDDDTKVYVLEPGPRLKKEPTLEVNSEYDQLLFLYQVWSRLCVIYHQPCYSIFQKCYSIMNGLDFLVYDVWAMLNIKSDYYNSCDAKGIYCVICQSWLRIKRLNLSTFKHHNHPPYLYIWSNEMSFSFCALREMKIDSFISTAAFLTTKWKVQLFQANSSIMALLFDIETAMVREVHDESSLSCASKALLQATFGPRQICMIIWLCMEVIIERHKKVFSLHMYYLVYFVKCT</sequence>
<gene>
    <name evidence="1" type="ORF">Cgig2_013465</name>
</gene>
<name>A0A9Q1QCB1_9CARY</name>
<evidence type="ECO:0000313" key="1">
    <source>
        <dbReference type="EMBL" id="KAJ8436424.1"/>
    </source>
</evidence>